<dbReference type="GO" id="GO:0016705">
    <property type="term" value="F:oxidoreductase activity, acting on paired donors, with incorporation or reduction of molecular oxygen"/>
    <property type="evidence" value="ECO:0007669"/>
    <property type="project" value="InterPro"/>
</dbReference>
<sequence length="99" mass="10874">MRFGLQLHGTLELEQFPALASRAEALGLEDVTFHDTLMRRPVWPVLCDIARATEHVRVGPNVTHPFVQHPAVIATNCAHLDEVSGVVRRSALDAGRSTP</sequence>
<dbReference type="Proteomes" id="UP000291469">
    <property type="component" value="Chromosome"/>
</dbReference>
<organism evidence="2 3">
    <name type="scientific">Egibacter rhizosphaerae</name>
    <dbReference type="NCBI Taxonomy" id="1670831"/>
    <lineage>
        <taxon>Bacteria</taxon>
        <taxon>Bacillati</taxon>
        <taxon>Actinomycetota</taxon>
        <taxon>Nitriliruptoria</taxon>
        <taxon>Egibacterales</taxon>
        <taxon>Egibacteraceae</taxon>
        <taxon>Egibacter</taxon>
    </lineage>
</organism>
<reference evidence="2 3" key="1">
    <citation type="submission" date="2019-01" db="EMBL/GenBank/DDBJ databases">
        <title>Egibacter rhizosphaerae EGI 80759T.</title>
        <authorList>
            <person name="Chen D.-D."/>
            <person name="Tian Y."/>
            <person name="Jiao J.-Y."/>
            <person name="Zhang X.-T."/>
            <person name="Zhang Y.-G."/>
            <person name="Zhang Y."/>
            <person name="Xiao M."/>
            <person name="Shu W.-S."/>
            <person name="Li W.-J."/>
        </authorList>
    </citation>
    <scope>NUCLEOTIDE SEQUENCE [LARGE SCALE GENOMIC DNA]</scope>
    <source>
        <strain evidence="2 3">EGI 80759</strain>
    </source>
</reference>
<dbReference type="InterPro" id="IPR036661">
    <property type="entry name" value="Luciferase-like_sf"/>
</dbReference>
<dbReference type="EMBL" id="CP036402">
    <property type="protein sequence ID" value="QBI20407.1"/>
    <property type="molecule type" value="Genomic_DNA"/>
</dbReference>
<dbReference type="InterPro" id="IPR011251">
    <property type="entry name" value="Luciferase-like_dom"/>
</dbReference>
<evidence type="ECO:0000313" key="3">
    <source>
        <dbReference type="Proteomes" id="UP000291469"/>
    </source>
</evidence>
<evidence type="ECO:0000259" key="1">
    <source>
        <dbReference type="Pfam" id="PF00296"/>
    </source>
</evidence>
<protein>
    <submittedName>
        <fullName evidence="2">LLM class flavin-dependent oxidoreductase</fullName>
    </submittedName>
</protein>
<dbReference type="KEGG" id="erz:ER308_13085"/>
<dbReference type="Pfam" id="PF00296">
    <property type="entry name" value="Bac_luciferase"/>
    <property type="match status" value="1"/>
</dbReference>
<feature type="domain" description="Luciferase-like" evidence="1">
    <location>
        <begin position="8"/>
        <end position="85"/>
    </location>
</feature>
<evidence type="ECO:0000313" key="2">
    <source>
        <dbReference type="EMBL" id="QBI20407.1"/>
    </source>
</evidence>
<proteinExistence type="predicted"/>
<accession>A0A411YGU1</accession>
<dbReference type="SUPFAM" id="SSF51679">
    <property type="entry name" value="Bacterial luciferase-like"/>
    <property type="match status" value="1"/>
</dbReference>
<gene>
    <name evidence="2" type="ORF">ER308_13085</name>
</gene>
<dbReference type="AlphaFoldDB" id="A0A411YGU1"/>
<name>A0A411YGU1_9ACTN</name>
<keyword evidence="3" id="KW-1185">Reference proteome</keyword>
<dbReference type="Gene3D" id="3.20.20.30">
    <property type="entry name" value="Luciferase-like domain"/>
    <property type="match status" value="1"/>
</dbReference>
<dbReference type="OrthoDB" id="7374740at2"/>